<keyword evidence="1" id="KW-0472">Membrane</keyword>
<feature type="transmembrane region" description="Helical" evidence="1">
    <location>
        <begin position="27"/>
        <end position="46"/>
    </location>
</feature>
<comment type="caution">
    <text evidence="2">The sequence shown here is derived from an EMBL/GenBank/DDBJ whole genome shotgun (WGS) entry which is preliminary data.</text>
</comment>
<evidence type="ECO:0008006" key="4">
    <source>
        <dbReference type="Google" id="ProtNLM"/>
    </source>
</evidence>
<name>A0ABT1DLD1_9ACTN</name>
<dbReference type="EMBL" id="JAMYJR010000013">
    <property type="protein sequence ID" value="MCO8271639.1"/>
    <property type="molecule type" value="Genomic_DNA"/>
</dbReference>
<proteinExistence type="predicted"/>
<feature type="transmembrane region" description="Helical" evidence="1">
    <location>
        <begin position="58"/>
        <end position="83"/>
    </location>
</feature>
<feature type="transmembrane region" description="Helical" evidence="1">
    <location>
        <begin position="128"/>
        <end position="147"/>
    </location>
</feature>
<reference evidence="2 3" key="1">
    <citation type="submission" date="2022-06" db="EMBL/GenBank/DDBJ databases">
        <title>New Species of the Genus Actinoplanes, ActinopZanes ferrugineus.</title>
        <authorList>
            <person name="Ding P."/>
        </authorList>
    </citation>
    <scope>NUCLEOTIDE SEQUENCE [LARGE SCALE GENOMIC DNA]</scope>
    <source>
        <strain evidence="2 3">TRM88003</strain>
    </source>
</reference>
<evidence type="ECO:0000313" key="3">
    <source>
        <dbReference type="Proteomes" id="UP001523369"/>
    </source>
</evidence>
<protein>
    <recommendedName>
        <fullName evidence="4">Integral membrane protein</fullName>
    </recommendedName>
</protein>
<sequence>MISKEGPNLRDRVVRYRADGDLSGERAAARISAYLYGNIIVFATLVPLTDEDAAHGHALTLVLGVAVSTYLAHVFSEIVGHNARAGAPMTRHEIRHELRDSQPVVSSAVLPCLLLAAAWAHWIEGSAATLISEIYLLVRMALVGFLVERLRSQKPSFRTLLAGLALAAVAAAISLLKAVLGH</sequence>
<evidence type="ECO:0000313" key="2">
    <source>
        <dbReference type="EMBL" id="MCO8271639.1"/>
    </source>
</evidence>
<dbReference type="RefSeq" id="WP_253237761.1">
    <property type="nucleotide sequence ID" value="NZ_JAMYJR010000013.1"/>
</dbReference>
<keyword evidence="3" id="KW-1185">Reference proteome</keyword>
<evidence type="ECO:0000256" key="1">
    <source>
        <dbReference type="SAM" id="Phobius"/>
    </source>
</evidence>
<feature type="transmembrane region" description="Helical" evidence="1">
    <location>
        <begin position="159"/>
        <end position="180"/>
    </location>
</feature>
<accession>A0ABT1DLD1</accession>
<gene>
    <name evidence="2" type="ORF">M1L60_13665</name>
</gene>
<feature type="transmembrane region" description="Helical" evidence="1">
    <location>
        <begin position="104"/>
        <end position="122"/>
    </location>
</feature>
<keyword evidence="1" id="KW-1133">Transmembrane helix</keyword>
<dbReference type="Proteomes" id="UP001523369">
    <property type="component" value="Unassembled WGS sequence"/>
</dbReference>
<organism evidence="2 3">
    <name type="scientific">Paractinoplanes aksuensis</name>
    <dbReference type="NCBI Taxonomy" id="2939490"/>
    <lineage>
        <taxon>Bacteria</taxon>
        <taxon>Bacillati</taxon>
        <taxon>Actinomycetota</taxon>
        <taxon>Actinomycetes</taxon>
        <taxon>Micromonosporales</taxon>
        <taxon>Micromonosporaceae</taxon>
        <taxon>Paractinoplanes</taxon>
    </lineage>
</organism>
<keyword evidence="1" id="KW-0812">Transmembrane</keyword>